<dbReference type="EMBL" id="RJKL01000001">
    <property type="protein sequence ID" value="ROP33529.1"/>
    <property type="molecule type" value="Genomic_DNA"/>
</dbReference>
<protein>
    <submittedName>
        <fullName evidence="1">Uncharacterized protein</fullName>
    </submittedName>
</protein>
<comment type="caution">
    <text evidence="1">The sequence shown here is derived from an EMBL/GenBank/DDBJ whole genome shotgun (WGS) entry which is preliminary data.</text>
</comment>
<accession>A0A3N1GTG5</accession>
<proteinExistence type="predicted"/>
<organism evidence="1 2">
    <name type="scientific">Couchioplanes caeruleus</name>
    <dbReference type="NCBI Taxonomy" id="56438"/>
    <lineage>
        <taxon>Bacteria</taxon>
        <taxon>Bacillati</taxon>
        <taxon>Actinomycetota</taxon>
        <taxon>Actinomycetes</taxon>
        <taxon>Micromonosporales</taxon>
        <taxon>Micromonosporaceae</taxon>
        <taxon>Couchioplanes</taxon>
    </lineage>
</organism>
<reference evidence="1 2" key="1">
    <citation type="submission" date="2018-11" db="EMBL/GenBank/DDBJ databases">
        <title>Sequencing the genomes of 1000 actinobacteria strains.</title>
        <authorList>
            <person name="Klenk H.-P."/>
        </authorList>
    </citation>
    <scope>NUCLEOTIDE SEQUENCE [LARGE SCALE GENOMIC DNA]</scope>
    <source>
        <strain evidence="1 2">DSM 43634</strain>
    </source>
</reference>
<name>A0A3N1GTG5_9ACTN</name>
<sequence length="42" mass="5134">MLIGYTVPEIRPLLTALFVRSHQPRQHLWWWSHWEAAPKPQR</sequence>
<dbReference type="Proteomes" id="UP000271683">
    <property type="component" value="Unassembled WGS sequence"/>
</dbReference>
<evidence type="ECO:0000313" key="2">
    <source>
        <dbReference type="Proteomes" id="UP000271683"/>
    </source>
</evidence>
<gene>
    <name evidence="1" type="ORF">EDD30_6519</name>
</gene>
<dbReference type="AlphaFoldDB" id="A0A3N1GTG5"/>
<evidence type="ECO:0000313" key="1">
    <source>
        <dbReference type="EMBL" id="ROP33529.1"/>
    </source>
</evidence>